<dbReference type="PANTHER" id="PTHR11735">
    <property type="entry name" value="TRNA N6-ADENOSINE THREONYLCARBAMOYLTRANSFERASE"/>
    <property type="match status" value="1"/>
</dbReference>
<dbReference type="SUPFAM" id="SSF53067">
    <property type="entry name" value="Actin-like ATPase domain"/>
    <property type="match status" value="2"/>
</dbReference>
<evidence type="ECO:0000259" key="1">
    <source>
        <dbReference type="Pfam" id="PF00814"/>
    </source>
</evidence>
<keyword evidence="3" id="KW-1185">Reference proteome</keyword>
<dbReference type="RefSeq" id="WP_090119470.1">
    <property type="nucleotide sequence ID" value="NZ_FNNJ01000001.1"/>
</dbReference>
<dbReference type="NCBIfam" id="TIGR03725">
    <property type="entry name" value="T6A_YeaZ"/>
    <property type="match status" value="1"/>
</dbReference>
<organism evidence="2 3">
    <name type="scientific">Lutibacter oricola</name>
    <dbReference type="NCBI Taxonomy" id="762486"/>
    <lineage>
        <taxon>Bacteria</taxon>
        <taxon>Pseudomonadati</taxon>
        <taxon>Bacteroidota</taxon>
        <taxon>Flavobacteriia</taxon>
        <taxon>Flavobacteriales</taxon>
        <taxon>Flavobacteriaceae</taxon>
        <taxon>Lutibacter</taxon>
    </lineage>
</organism>
<protein>
    <submittedName>
        <fullName evidence="2">tRNA threonylcarbamoyladenosine biosynthesis protein TsaB</fullName>
    </submittedName>
</protein>
<dbReference type="CDD" id="cd24032">
    <property type="entry name" value="ASKHA_NBD_TsaB"/>
    <property type="match status" value="1"/>
</dbReference>
<dbReference type="InterPro" id="IPR000905">
    <property type="entry name" value="Gcp-like_dom"/>
</dbReference>
<dbReference type="InterPro" id="IPR022496">
    <property type="entry name" value="T6A_TsaB"/>
</dbReference>
<proteinExistence type="predicted"/>
<sequence>MAFILNIETATKNCSVSVAENGKTIALKEYNDGGYSHAEKLHKFIKEVCEQSNIELSQLAAVAVSKGPGSYTGLRIGVSAAKGLCFALNLPLISIHTLEALANTIETENKVVIPLLDARRMEVYCAIFKNGKTVEKVSAKIIDENSFSEYLVESKVYFVGDGAEKCKSILKSENAIFIDDKFPSANEMSELSFYKYKKNDIEDVAYFEPFYLKDFVTTVSKK</sequence>
<dbReference type="InterPro" id="IPR043129">
    <property type="entry name" value="ATPase_NBD"/>
</dbReference>
<accession>A0A1H2SWM9</accession>
<dbReference type="STRING" id="762486.SAMN05444411_101564"/>
<evidence type="ECO:0000313" key="2">
    <source>
        <dbReference type="EMBL" id="SDW35927.1"/>
    </source>
</evidence>
<dbReference type="GO" id="GO:0002949">
    <property type="term" value="P:tRNA threonylcarbamoyladenosine modification"/>
    <property type="evidence" value="ECO:0007669"/>
    <property type="project" value="InterPro"/>
</dbReference>
<evidence type="ECO:0000313" key="3">
    <source>
        <dbReference type="Proteomes" id="UP000199595"/>
    </source>
</evidence>
<dbReference type="Gene3D" id="3.30.420.40">
    <property type="match status" value="2"/>
</dbReference>
<dbReference type="AlphaFoldDB" id="A0A1H2SWM9"/>
<dbReference type="EMBL" id="FNNJ01000001">
    <property type="protein sequence ID" value="SDW35927.1"/>
    <property type="molecule type" value="Genomic_DNA"/>
</dbReference>
<dbReference type="Pfam" id="PF00814">
    <property type="entry name" value="TsaD"/>
    <property type="match status" value="1"/>
</dbReference>
<feature type="domain" description="Gcp-like" evidence="1">
    <location>
        <begin position="36"/>
        <end position="169"/>
    </location>
</feature>
<dbReference type="OrthoDB" id="9784166at2"/>
<dbReference type="GO" id="GO:0005829">
    <property type="term" value="C:cytosol"/>
    <property type="evidence" value="ECO:0007669"/>
    <property type="project" value="TreeGrafter"/>
</dbReference>
<dbReference type="PANTHER" id="PTHR11735:SF11">
    <property type="entry name" value="TRNA THREONYLCARBAMOYLADENOSINE BIOSYNTHESIS PROTEIN TSAB"/>
    <property type="match status" value="1"/>
</dbReference>
<gene>
    <name evidence="2" type="ORF">SAMN05444411_101564</name>
</gene>
<dbReference type="Proteomes" id="UP000199595">
    <property type="component" value="Unassembled WGS sequence"/>
</dbReference>
<name>A0A1H2SWM9_9FLAO</name>
<reference evidence="3" key="1">
    <citation type="submission" date="2016-10" db="EMBL/GenBank/DDBJ databases">
        <authorList>
            <person name="Varghese N."/>
            <person name="Submissions S."/>
        </authorList>
    </citation>
    <scope>NUCLEOTIDE SEQUENCE [LARGE SCALE GENOMIC DNA]</scope>
    <source>
        <strain evidence="3">DSM 24956</strain>
    </source>
</reference>